<comment type="caution">
    <text evidence="1">The sequence shown here is derived from an EMBL/GenBank/DDBJ whole genome shotgun (WGS) entry which is preliminary data.</text>
</comment>
<reference evidence="1" key="1">
    <citation type="submission" date="2021-06" db="EMBL/GenBank/DDBJ databases">
        <authorList>
            <person name="Kallberg Y."/>
            <person name="Tangrot J."/>
            <person name="Rosling A."/>
        </authorList>
    </citation>
    <scope>NUCLEOTIDE SEQUENCE</scope>
    <source>
        <strain evidence="1">MA461A</strain>
    </source>
</reference>
<dbReference type="EMBL" id="CAJVQC010106622">
    <property type="protein sequence ID" value="CAG8833483.1"/>
    <property type="molecule type" value="Genomic_DNA"/>
</dbReference>
<feature type="non-terminal residue" evidence="1">
    <location>
        <position position="47"/>
    </location>
</feature>
<proteinExistence type="predicted"/>
<feature type="non-terminal residue" evidence="1">
    <location>
        <position position="1"/>
    </location>
</feature>
<organism evidence="1 2">
    <name type="scientific">Racocetra persica</name>
    <dbReference type="NCBI Taxonomy" id="160502"/>
    <lineage>
        <taxon>Eukaryota</taxon>
        <taxon>Fungi</taxon>
        <taxon>Fungi incertae sedis</taxon>
        <taxon>Mucoromycota</taxon>
        <taxon>Glomeromycotina</taxon>
        <taxon>Glomeromycetes</taxon>
        <taxon>Diversisporales</taxon>
        <taxon>Gigasporaceae</taxon>
        <taxon>Racocetra</taxon>
    </lineage>
</organism>
<dbReference type="Proteomes" id="UP000789920">
    <property type="component" value="Unassembled WGS sequence"/>
</dbReference>
<sequence length="47" mass="5366">VVCNKLLMILKNTYPIEVANCYKDDISKVDLDELMPILDDELIKVAN</sequence>
<name>A0ACA9SAG1_9GLOM</name>
<gene>
    <name evidence="1" type="ORF">RPERSI_LOCUS28839</name>
</gene>
<accession>A0ACA9SAG1</accession>
<evidence type="ECO:0000313" key="2">
    <source>
        <dbReference type="Proteomes" id="UP000789920"/>
    </source>
</evidence>
<protein>
    <submittedName>
        <fullName evidence="1">25202_t:CDS:1</fullName>
    </submittedName>
</protein>
<evidence type="ECO:0000313" key="1">
    <source>
        <dbReference type="EMBL" id="CAG8833483.1"/>
    </source>
</evidence>
<keyword evidence="2" id="KW-1185">Reference proteome</keyword>